<evidence type="ECO:0000313" key="1">
    <source>
        <dbReference type="EMBL" id="EPS34565.1"/>
    </source>
</evidence>
<sequence length="143" mass="15714">MGDPVQSRDGTSAIQGTVLCRSKLIGAKGWTGCLVLGGGPLIIISIFHPKGKGWVRPMQQSDGTTECFGSAIPHHPDYFSHTGCGSTFTLRPTTRPQEHVPGMSSDRVKRLQNANTEYQSTFVLYIRPCNGCTFVQYENYSHH</sequence>
<name>S7ZUZ3_PENO1</name>
<reference evidence="1 2" key="1">
    <citation type="journal article" date="2013" name="PLoS ONE">
        <title>Genomic and secretomic analyses reveal unique features of the lignocellulolytic enzyme system of Penicillium decumbens.</title>
        <authorList>
            <person name="Liu G."/>
            <person name="Zhang L."/>
            <person name="Wei X."/>
            <person name="Zou G."/>
            <person name="Qin Y."/>
            <person name="Ma L."/>
            <person name="Li J."/>
            <person name="Zheng H."/>
            <person name="Wang S."/>
            <person name="Wang C."/>
            <person name="Xun L."/>
            <person name="Zhao G.-P."/>
            <person name="Zhou Z."/>
            <person name="Qu Y."/>
        </authorList>
    </citation>
    <scope>NUCLEOTIDE SEQUENCE [LARGE SCALE GENOMIC DNA]</scope>
    <source>
        <strain evidence="2">114-2 / CGMCC 5302</strain>
    </source>
</reference>
<gene>
    <name evidence="1" type="ORF">PDE_09529</name>
</gene>
<accession>S7ZUZ3</accession>
<dbReference type="AlphaFoldDB" id="S7ZUZ3"/>
<dbReference type="HOGENOM" id="CLU_1806872_0_0_1"/>
<dbReference type="Proteomes" id="UP000019376">
    <property type="component" value="Unassembled WGS sequence"/>
</dbReference>
<evidence type="ECO:0000313" key="2">
    <source>
        <dbReference type="Proteomes" id="UP000019376"/>
    </source>
</evidence>
<dbReference type="EMBL" id="KB644415">
    <property type="protein sequence ID" value="EPS34565.1"/>
    <property type="molecule type" value="Genomic_DNA"/>
</dbReference>
<organism evidence="1 2">
    <name type="scientific">Penicillium oxalicum (strain 114-2 / CGMCC 5302)</name>
    <name type="common">Penicillium decumbens</name>
    <dbReference type="NCBI Taxonomy" id="933388"/>
    <lineage>
        <taxon>Eukaryota</taxon>
        <taxon>Fungi</taxon>
        <taxon>Dikarya</taxon>
        <taxon>Ascomycota</taxon>
        <taxon>Pezizomycotina</taxon>
        <taxon>Eurotiomycetes</taxon>
        <taxon>Eurotiomycetidae</taxon>
        <taxon>Eurotiales</taxon>
        <taxon>Aspergillaceae</taxon>
        <taxon>Penicillium</taxon>
    </lineage>
</organism>
<keyword evidence="2" id="KW-1185">Reference proteome</keyword>
<protein>
    <submittedName>
        <fullName evidence="1">Uncharacterized protein</fullName>
    </submittedName>
</protein>
<proteinExistence type="predicted"/>